<dbReference type="PRINTS" id="PR00081">
    <property type="entry name" value="GDHRDH"/>
</dbReference>
<dbReference type="STRING" id="1603606.DSOUD_3128"/>
<feature type="domain" description="Ketoreductase" evidence="4">
    <location>
        <begin position="6"/>
        <end position="184"/>
    </location>
</feature>
<proteinExistence type="inferred from homology"/>
<dbReference type="InterPro" id="IPR002347">
    <property type="entry name" value="SDR_fam"/>
</dbReference>
<protein>
    <submittedName>
        <fullName evidence="5">Short-chain dehydrogenase</fullName>
    </submittedName>
</protein>
<dbReference type="EMBL" id="CP010802">
    <property type="protein sequence ID" value="ALC17853.1"/>
    <property type="molecule type" value="Genomic_DNA"/>
</dbReference>
<evidence type="ECO:0000259" key="4">
    <source>
        <dbReference type="SMART" id="SM00822"/>
    </source>
</evidence>
<dbReference type="NCBIfam" id="NF006118">
    <property type="entry name" value="PRK08264.1-4"/>
    <property type="match status" value="1"/>
</dbReference>
<sequence>MKLENKVVVVTGANGGIGEVLVKALLDKGAAKVYAAARTTAAVAELVQQHGGRVVAVQLDITDPSSVAAAAEQCRDLDLLINNAGVNRCAWFMAPTAMESAREEMEVNYFGTLGMCRAFAPLLASRGGGAIVNVCSIIGLVNLPVNGTYCASKAAGHSLLQGLRAELAARNILVVGVYPGPVDTKMTAGQEMPKTTPDQVAAAIVRGLENGDEDIFPDPMSQGVHLGLEKNPKQVEKEFAAMIPG</sequence>
<dbReference type="KEGG" id="des:DSOUD_3128"/>
<dbReference type="PRINTS" id="PR00080">
    <property type="entry name" value="SDRFAMILY"/>
</dbReference>
<dbReference type="GO" id="GO:0016491">
    <property type="term" value="F:oxidoreductase activity"/>
    <property type="evidence" value="ECO:0007669"/>
    <property type="project" value="UniProtKB-KW"/>
</dbReference>
<dbReference type="RefSeq" id="WP_053551832.1">
    <property type="nucleotide sequence ID" value="NZ_CP010802.1"/>
</dbReference>
<dbReference type="Gene3D" id="3.40.50.720">
    <property type="entry name" value="NAD(P)-binding Rossmann-like Domain"/>
    <property type="match status" value="1"/>
</dbReference>
<evidence type="ECO:0000313" key="5">
    <source>
        <dbReference type="EMBL" id="ALC17853.1"/>
    </source>
</evidence>
<dbReference type="SUPFAM" id="SSF51735">
    <property type="entry name" value="NAD(P)-binding Rossmann-fold domains"/>
    <property type="match status" value="1"/>
</dbReference>
<accession>A0A0M3QGI0</accession>
<comment type="similarity">
    <text evidence="1 3">Belongs to the short-chain dehydrogenases/reductases (SDR) family.</text>
</comment>
<keyword evidence="2" id="KW-0560">Oxidoreductase</keyword>
<dbReference type="Pfam" id="PF00106">
    <property type="entry name" value="adh_short"/>
    <property type="match status" value="1"/>
</dbReference>
<dbReference type="PROSITE" id="PS00061">
    <property type="entry name" value="ADH_SHORT"/>
    <property type="match status" value="1"/>
</dbReference>
<evidence type="ECO:0000256" key="3">
    <source>
        <dbReference type="RuleBase" id="RU000363"/>
    </source>
</evidence>
<dbReference type="Proteomes" id="UP000057158">
    <property type="component" value="Chromosome"/>
</dbReference>
<dbReference type="AlphaFoldDB" id="A0A0M3QGI0"/>
<keyword evidence="6" id="KW-1185">Reference proteome</keyword>
<dbReference type="InterPro" id="IPR057326">
    <property type="entry name" value="KR_dom"/>
</dbReference>
<dbReference type="InterPro" id="IPR036291">
    <property type="entry name" value="NAD(P)-bd_dom_sf"/>
</dbReference>
<dbReference type="OrthoDB" id="5334159at2"/>
<organism evidence="5 6">
    <name type="scientific">Desulfuromonas soudanensis</name>
    <dbReference type="NCBI Taxonomy" id="1603606"/>
    <lineage>
        <taxon>Bacteria</taxon>
        <taxon>Pseudomonadati</taxon>
        <taxon>Thermodesulfobacteriota</taxon>
        <taxon>Desulfuromonadia</taxon>
        <taxon>Desulfuromonadales</taxon>
        <taxon>Desulfuromonadaceae</taxon>
        <taxon>Desulfuromonas</taxon>
    </lineage>
</organism>
<reference evidence="5 6" key="1">
    <citation type="submission" date="2015-07" db="EMBL/GenBank/DDBJ databases">
        <title>Isolation and Genomic Characterization of a Novel Halophilic Metal-Reducing Deltaproteobacterium from the Deep Subsurface.</title>
        <authorList>
            <person name="Badalamenti J.P."/>
            <person name="Summers Z.M."/>
            <person name="Gralnick J.A."/>
            <person name="Bond D.R."/>
        </authorList>
    </citation>
    <scope>NUCLEOTIDE SEQUENCE [LARGE SCALE GENOMIC DNA]</scope>
    <source>
        <strain evidence="5 6">WTL</strain>
    </source>
</reference>
<dbReference type="PANTHER" id="PTHR44196:SF1">
    <property type="entry name" value="DEHYDROGENASE_REDUCTASE SDR FAMILY MEMBER 7B"/>
    <property type="match status" value="1"/>
</dbReference>
<dbReference type="InterPro" id="IPR020904">
    <property type="entry name" value="Sc_DH/Rdtase_CS"/>
</dbReference>
<evidence type="ECO:0000313" key="6">
    <source>
        <dbReference type="Proteomes" id="UP000057158"/>
    </source>
</evidence>
<gene>
    <name evidence="5" type="ORF">DSOUD_3128</name>
</gene>
<evidence type="ECO:0000256" key="1">
    <source>
        <dbReference type="ARBA" id="ARBA00006484"/>
    </source>
</evidence>
<dbReference type="SMART" id="SM00822">
    <property type="entry name" value="PKS_KR"/>
    <property type="match status" value="1"/>
</dbReference>
<dbReference type="GO" id="GO:0016020">
    <property type="term" value="C:membrane"/>
    <property type="evidence" value="ECO:0007669"/>
    <property type="project" value="TreeGrafter"/>
</dbReference>
<dbReference type="PANTHER" id="PTHR44196">
    <property type="entry name" value="DEHYDROGENASE/REDUCTASE SDR FAMILY MEMBER 7B"/>
    <property type="match status" value="1"/>
</dbReference>
<name>A0A0M3QGI0_9BACT</name>
<evidence type="ECO:0000256" key="2">
    <source>
        <dbReference type="ARBA" id="ARBA00023002"/>
    </source>
</evidence>
<dbReference type="PATRIC" id="fig|1603606.3.peg.3373"/>